<proteinExistence type="inferred from homology"/>
<feature type="domain" description="NADH:quinone oxidoreductase/Mrp antiporter transmembrane" evidence="10">
    <location>
        <begin position="128"/>
        <end position="344"/>
    </location>
</feature>
<dbReference type="EMBL" id="OMKW01000001">
    <property type="protein sequence ID" value="SPF27885.1"/>
    <property type="molecule type" value="Genomic_DNA"/>
</dbReference>
<dbReference type="HAMAP" id="MF_00862">
    <property type="entry name" value="DabB"/>
    <property type="match status" value="1"/>
</dbReference>
<evidence type="ECO:0000256" key="5">
    <source>
        <dbReference type="ARBA" id="ARBA00022692"/>
    </source>
</evidence>
<feature type="transmembrane region" description="Helical" evidence="8">
    <location>
        <begin position="174"/>
        <end position="193"/>
    </location>
</feature>
<dbReference type="GO" id="GO:0012505">
    <property type="term" value="C:endomembrane system"/>
    <property type="evidence" value="ECO:0007669"/>
    <property type="project" value="UniProtKB-SubCell"/>
</dbReference>
<keyword evidence="7 8" id="KW-0472">Membrane</keyword>
<organism evidence="12 13">
    <name type="scientific">Pontivivens insulae</name>
    <dbReference type="NCBI Taxonomy" id="1639689"/>
    <lineage>
        <taxon>Bacteria</taxon>
        <taxon>Pseudomonadati</taxon>
        <taxon>Pseudomonadota</taxon>
        <taxon>Alphaproteobacteria</taxon>
        <taxon>Rhodobacterales</taxon>
        <taxon>Paracoccaceae</taxon>
        <taxon>Pontivivens</taxon>
    </lineage>
</organism>
<feature type="transmembrane region" description="Helical" evidence="8">
    <location>
        <begin position="267"/>
        <end position="292"/>
    </location>
</feature>
<evidence type="ECO:0000259" key="11">
    <source>
        <dbReference type="Pfam" id="PF00662"/>
    </source>
</evidence>
<sequence>MTYPLLAYLAPLALTLASLVAFRGPGMRPAATLRFTEMASLFALAIAVLSAVVLFAYGPATSHLIGFGQVGFSVRLDIVSAAMLLLVTFIGWIVLRYSATYLDGEAEQGRFMGWMALTLAAVMLLVSAGNVVQLAVAWIGAALGLHQLLIFYADRVEARRAARKKRITAQLGDVALIAAALTLILAFGTGDIVTLNEVASGGWAIFAAILLALAAVLKSAQLPLHGWLTEVMETPTPVSALLHAGIVNAGGFLLIRFADVMLTAPGVLALLVLIGGFTALVASLVMLTQAAVKTSLAWSTIAQMGFMILQCGLALFPLALLHILAHSLYKAHAFLTSGSAVDAVAATRRPGPVAVPSVNKVLRAFGLALVIYAIMGLIFGLADKAPQAIALGAILIFGVAYLIAQGLADAAPRKLTQRTALASIAVAGSYFALQSILDWLAKGTLPATPTPGNLEWALMVLIVVGFGFTALAQAMFPLWAHHPAAQSLRVHLANGLYLNALFDRAAQTWAIKPASVKE</sequence>
<comment type="function">
    <text evidence="1">NDH-1 shuttles electrons from NADH, via FMN and iron-sulfur (Fe-S) centers, to quinones in the respiratory chain. The immediate electron acceptor for the enzyme in this species is believed to be ubiquinone. Couples the redox reaction to proton translocation (for every two electrons transferred, four hydrogen ions are translocated across the cytoplasmic membrane), and thus conserves the redox energy in a proton gradient.</text>
</comment>
<comment type="function">
    <text evidence="8">Part of an energy-coupled inorganic carbon pump.</text>
</comment>
<feature type="transmembrane region" description="Helical" evidence="8">
    <location>
        <begin position="38"/>
        <end position="58"/>
    </location>
</feature>
<evidence type="ECO:0000256" key="9">
    <source>
        <dbReference type="RuleBase" id="RU000320"/>
    </source>
</evidence>
<evidence type="ECO:0000256" key="7">
    <source>
        <dbReference type="ARBA" id="ARBA00023136"/>
    </source>
</evidence>
<dbReference type="InterPro" id="IPR001516">
    <property type="entry name" value="Proton_antipo_N"/>
</dbReference>
<dbReference type="GO" id="GO:0015990">
    <property type="term" value="P:electron transport coupled proton transport"/>
    <property type="evidence" value="ECO:0007669"/>
    <property type="project" value="TreeGrafter"/>
</dbReference>
<dbReference type="GO" id="GO:0042773">
    <property type="term" value="P:ATP synthesis coupled electron transport"/>
    <property type="evidence" value="ECO:0007669"/>
    <property type="project" value="InterPro"/>
</dbReference>
<evidence type="ECO:0000256" key="3">
    <source>
        <dbReference type="ARBA" id="ARBA00022448"/>
    </source>
</evidence>
<gene>
    <name evidence="12" type="primary">nuoL_1</name>
    <name evidence="8" type="synonym">dabB</name>
    <name evidence="12" type="ORF">POI8812_00180</name>
</gene>
<dbReference type="PRINTS" id="PR01434">
    <property type="entry name" value="NADHDHGNASE5"/>
</dbReference>
<evidence type="ECO:0000256" key="1">
    <source>
        <dbReference type="ARBA" id="ARBA00002378"/>
    </source>
</evidence>
<dbReference type="OrthoDB" id="9811798at2"/>
<evidence type="ECO:0000256" key="6">
    <source>
        <dbReference type="ARBA" id="ARBA00022989"/>
    </source>
</evidence>
<comment type="similarity">
    <text evidence="8">Belongs to the inorganic carbon transporter (TC 9.A.2) DabB family.</text>
</comment>
<keyword evidence="6 8" id="KW-1133">Transmembrane helix</keyword>
<dbReference type="RefSeq" id="WP_108780651.1">
    <property type="nucleotide sequence ID" value="NZ_OMKW01000001.1"/>
</dbReference>
<dbReference type="Pfam" id="PF00361">
    <property type="entry name" value="Proton_antipo_M"/>
    <property type="match status" value="1"/>
</dbReference>
<dbReference type="InterPro" id="IPR001750">
    <property type="entry name" value="ND/Mrp_TM"/>
</dbReference>
<comment type="subcellular location">
    <subcellularLocation>
        <location evidence="8">Cell membrane</location>
        <topology evidence="8">Multi-pass membrane protein</topology>
    </subcellularLocation>
    <subcellularLocation>
        <location evidence="2">Endomembrane system</location>
        <topology evidence="2">Multi-pass membrane protein</topology>
    </subcellularLocation>
    <subcellularLocation>
        <location evidence="9">Membrane</location>
        <topology evidence="9">Multi-pass membrane protein</topology>
    </subcellularLocation>
</comment>
<evidence type="ECO:0000313" key="13">
    <source>
        <dbReference type="Proteomes" id="UP000244932"/>
    </source>
</evidence>
<keyword evidence="4 8" id="KW-1003">Cell membrane</keyword>
<accession>A0A2R8A6P8</accession>
<dbReference type="GO" id="GO:0008137">
    <property type="term" value="F:NADH dehydrogenase (ubiquinone) activity"/>
    <property type="evidence" value="ECO:0007669"/>
    <property type="project" value="InterPro"/>
</dbReference>
<dbReference type="InterPro" id="IPR003945">
    <property type="entry name" value="NU5C-like"/>
</dbReference>
<evidence type="ECO:0000256" key="2">
    <source>
        <dbReference type="ARBA" id="ARBA00004127"/>
    </source>
</evidence>
<dbReference type="PANTHER" id="PTHR42829:SF1">
    <property type="entry name" value="INORGANIC CARBON TRANSPORTER SUBUNIT DABB-RELATED"/>
    <property type="match status" value="1"/>
</dbReference>
<feature type="transmembrane region" description="Helical" evidence="8">
    <location>
        <begin position="135"/>
        <end position="153"/>
    </location>
</feature>
<feature type="transmembrane region" description="Helical" evidence="8">
    <location>
        <begin position="388"/>
        <end position="408"/>
    </location>
</feature>
<feature type="transmembrane region" description="Helical" evidence="8">
    <location>
        <begin position="457"/>
        <end position="479"/>
    </location>
</feature>
<dbReference type="Proteomes" id="UP000244932">
    <property type="component" value="Unassembled WGS sequence"/>
</dbReference>
<feature type="transmembrane region" description="Helical" evidence="8">
    <location>
        <begin position="6"/>
        <end position="26"/>
    </location>
</feature>
<dbReference type="GO" id="GO:0003954">
    <property type="term" value="F:NADH dehydrogenase activity"/>
    <property type="evidence" value="ECO:0007669"/>
    <property type="project" value="TreeGrafter"/>
</dbReference>
<keyword evidence="3 8" id="KW-0813">Transport</keyword>
<comment type="subunit">
    <text evidence="8">Forms a complex with DabA.</text>
</comment>
<dbReference type="GO" id="GO:0005886">
    <property type="term" value="C:plasma membrane"/>
    <property type="evidence" value="ECO:0007669"/>
    <property type="project" value="UniProtKB-SubCell"/>
</dbReference>
<evidence type="ECO:0000259" key="10">
    <source>
        <dbReference type="Pfam" id="PF00361"/>
    </source>
</evidence>
<feature type="transmembrane region" description="Helical" evidence="8">
    <location>
        <begin position="304"/>
        <end position="325"/>
    </location>
</feature>
<feature type="transmembrane region" description="Helical" evidence="8">
    <location>
        <begin position="111"/>
        <end position="129"/>
    </location>
</feature>
<evidence type="ECO:0000256" key="4">
    <source>
        <dbReference type="ARBA" id="ARBA00022475"/>
    </source>
</evidence>
<reference evidence="12 13" key="1">
    <citation type="submission" date="2018-03" db="EMBL/GenBank/DDBJ databases">
        <authorList>
            <person name="Keele B.F."/>
        </authorList>
    </citation>
    <scope>NUCLEOTIDE SEQUENCE [LARGE SCALE GENOMIC DNA]</scope>
    <source>
        <strain evidence="12 13">CeCT 8812</strain>
    </source>
</reference>
<evidence type="ECO:0000256" key="8">
    <source>
        <dbReference type="HAMAP-Rule" id="MF_00862"/>
    </source>
</evidence>
<dbReference type="InterPro" id="IPR046396">
    <property type="entry name" value="Transporter_DabB"/>
</dbReference>
<feature type="transmembrane region" description="Helical" evidence="8">
    <location>
        <begin position="361"/>
        <end position="382"/>
    </location>
</feature>
<keyword evidence="13" id="KW-1185">Reference proteome</keyword>
<feature type="domain" description="NADH-Ubiquinone oxidoreductase (complex I) chain 5 N-terminal" evidence="11">
    <location>
        <begin position="69"/>
        <end position="112"/>
    </location>
</feature>
<protein>
    <recommendedName>
        <fullName evidence="8">Probable inorganic carbon transporter subunit DabB</fullName>
    </recommendedName>
</protein>
<dbReference type="Pfam" id="PF00662">
    <property type="entry name" value="Proton_antipo_N"/>
    <property type="match status" value="1"/>
</dbReference>
<feature type="transmembrane region" description="Helical" evidence="8">
    <location>
        <begin position="78"/>
        <end position="99"/>
    </location>
</feature>
<feature type="transmembrane region" description="Helical" evidence="8">
    <location>
        <begin position="420"/>
        <end position="437"/>
    </location>
</feature>
<dbReference type="AlphaFoldDB" id="A0A2R8A6P8"/>
<evidence type="ECO:0000313" key="12">
    <source>
        <dbReference type="EMBL" id="SPF27885.1"/>
    </source>
</evidence>
<keyword evidence="5 8" id="KW-0812">Transmembrane</keyword>
<dbReference type="PANTHER" id="PTHR42829">
    <property type="entry name" value="NADH-UBIQUINONE OXIDOREDUCTASE CHAIN 5"/>
    <property type="match status" value="1"/>
</dbReference>
<keyword evidence="12" id="KW-0560">Oxidoreductase</keyword>
<name>A0A2R8A6P8_9RHOB</name>
<feature type="transmembrane region" description="Helical" evidence="8">
    <location>
        <begin position="199"/>
        <end position="217"/>
    </location>
</feature>